<organism evidence="10">
    <name type="scientific">hydrothermal vent metagenome</name>
    <dbReference type="NCBI Taxonomy" id="652676"/>
    <lineage>
        <taxon>unclassified sequences</taxon>
        <taxon>metagenomes</taxon>
        <taxon>ecological metagenomes</taxon>
    </lineage>
</organism>
<accession>A0A3B0UF12</accession>
<evidence type="ECO:0000256" key="1">
    <source>
        <dbReference type="ARBA" id="ARBA00000085"/>
    </source>
</evidence>
<dbReference type="Gene3D" id="3.30.565.10">
    <property type="entry name" value="Histidine kinase-like ATPase, C-terminal domain"/>
    <property type="match status" value="1"/>
</dbReference>
<dbReference type="EC" id="2.7.13.3" evidence="2"/>
<sequence length="329" mass="37366">MSNMFFYQLKLFLFFIFYLGLNISISIAQTAQNEQYLEDLSNMRMVVLLLIAFAFVIMFGLIYVVKSHRELKHQYTIIDKQKNEIAEKNEELAFSNDSLEEMNTEKNNVLSVVAHDLKTPLGNIQGLVELINLKKDKISKDQSDYLDLISKVVTDGIGMVNNMLDVHKIESELKEMVLIDTNVYDIIEKVIKLHEPSMMAKNVQVNVGINNRDLQINTDAQYLRQIISNLFSNAVKYTPKGTTVEVEVSENDNFIEISVSDHGNGISSDQMKRLFAGYKKVAENVEKDKVSPGFGLLITRRLVDKLKGKISVENKVMGSGAIFKVELLK</sequence>
<dbReference type="SUPFAM" id="SSF47384">
    <property type="entry name" value="Homodimeric domain of signal transducing histidine kinase"/>
    <property type="match status" value="1"/>
</dbReference>
<keyword evidence="8" id="KW-1133">Transmembrane helix</keyword>
<dbReference type="InterPro" id="IPR003661">
    <property type="entry name" value="HisK_dim/P_dom"/>
</dbReference>
<evidence type="ECO:0000256" key="3">
    <source>
        <dbReference type="ARBA" id="ARBA00022553"/>
    </source>
</evidence>
<evidence type="ECO:0000256" key="7">
    <source>
        <dbReference type="SAM" id="Coils"/>
    </source>
</evidence>
<protein>
    <recommendedName>
        <fullName evidence="2">histidine kinase</fullName>
        <ecNumber evidence="2">2.7.13.3</ecNumber>
    </recommendedName>
</protein>
<evidence type="ECO:0000256" key="5">
    <source>
        <dbReference type="ARBA" id="ARBA00022777"/>
    </source>
</evidence>
<dbReference type="InterPro" id="IPR005467">
    <property type="entry name" value="His_kinase_dom"/>
</dbReference>
<proteinExistence type="predicted"/>
<dbReference type="CDD" id="cd00082">
    <property type="entry name" value="HisKA"/>
    <property type="match status" value="1"/>
</dbReference>
<comment type="catalytic activity">
    <reaction evidence="1">
        <text>ATP + protein L-histidine = ADP + protein N-phospho-L-histidine.</text>
        <dbReference type="EC" id="2.7.13.3"/>
    </reaction>
</comment>
<dbReference type="InterPro" id="IPR004358">
    <property type="entry name" value="Sig_transdc_His_kin-like_C"/>
</dbReference>
<dbReference type="InterPro" id="IPR003594">
    <property type="entry name" value="HATPase_dom"/>
</dbReference>
<keyword evidence="4" id="KW-0808">Transferase</keyword>
<keyword evidence="6" id="KW-0902">Two-component regulatory system</keyword>
<dbReference type="EMBL" id="UOES01000601">
    <property type="protein sequence ID" value="VAW29611.1"/>
    <property type="molecule type" value="Genomic_DNA"/>
</dbReference>
<reference evidence="10" key="1">
    <citation type="submission" date="2018-06" db="EMBL/GenBank/DDBJ databases">
        <authorList>
            <person name="Zhirakovskaya E."/>
        </authorList>
    </citation>
    <scope>NUCLEOTIDE SEQUENCE</scope>
</reference>
<dbReference type="InterPro" id="IPR036890">
    <property type="entry name" value="HATPase_C_sf"/>
</dbReference>
<dbReference type="Gene3D" id="1.10.287.130">
    <property type="match status" value="1"/>
</dbReference>
<dbReference type="GO" id="GO:0000155">
    <property type="term" value="F:phosphorelay sensor kinase activity"/>
    <property type="evidence" value="ECO:0007669"/>
    <property type="project" value="InterPro"/>
</dbReference>
<keyword evidence="5" id="KW-0418">Kinase</keyword>
<dbReference type="PANTHER" id="PTHR43711">
    <property type="entry name" value="TWO-COMPONENT HISTIDINE KINASE"/>
    <property type="match status" value="1"/>
</dbReference>
<keyword evidence="8" id="KW-0812">Transmembrane</keyword>
<feature type="domain" description="Histidine kinase" evidence="9">
    <location>
        <begin position="112"/>
        <end position="329"/>
    </location>
</feature>
<evidence type="ECO:0000313" key="10">
    <source>
        <dbReference type="EMBL" id="VAW29611.1"/>
    </source>
</evidence>
<dbReference type="Pfam" id="PF00512">
    <property type="entry name" value="HisKA"/>
    <property type="match status" value="1"/>
</dbReference>
<dbReference type="SUPFAM" id="SSF55874">
    <property type="entry name" value="ATPase domain of HSP90 chaperone/DNA topoisomerase II/histidine kinase"/>
    <property type="match status" value="1"/>
</dbReference>
<dbReference type="InterPro" id="IPR050736">
    <property type="entry name" value="Sensor_HK_Regulatory"/>
</dbReference>
<evidence type="ECO:0000256" key="8">
    <source>
        <dbReference type="SAM" id="Phobius"/>
    </source>
</evidence>
<name>A0A3B0UF12_9ZZZZ</name>
<evidence type="ECO:0000256" key="4">
    <source>
        <dbReference type="ARBA" id="ARBA00022679"/>
    </source>
</evidence>
<dbReference type="SMART" id="SM00388">
    <property type="entry name" value="HisKA"/>
    <property type="match status" value="1"/>
</dbReference>
<dbReference type="PROSITE" id="PS50109">
    <property type="entry name" value="HIS_KIN"/>
    <property type="match status" value="1"/>
</dbReference>
<evidence type="ECO:0000256" key="6">
    <source>
        <dbReference type="ARBA" id="ARBA00023012"/>
    </source>
</evidence>
<keyword evidence="8" id="KW-0472">Membrane</keyword>
<dbReference type="PANTHER" id="PTHR43711:SF26">
    <property type="entry name" value="SENSOR HISTIDINE KINASE RCSC"/>
    <property type="match status" value="1"/>
</dbReference>
<evidence type="ECO:0000256" key="2">
    <source>
        <dbReference type="ARBA" id="ARBA00012438"/>
    </source>
</evidence>
<keyword evidence="3" id="KW-0597">Phosphoprotein</keyword>
<dbReference type="PRINTS" id="PR00344">
    <property type="entry name" value="BCTRLSENSOR"/>
</dbReference>
<evidence type="ECO:0000259" key="9">
    <source>
        <dbReference type="PROSITE" id="PS50109"/>
    </source>
</evidence>
<keyword evidence="7" id="KW-0175">Coiled coil</keyword>
<dbReference type="AlphaFoldDB" id="A0A3B0UF12"/>
<feature type="transmembrane region" description="Helical" evidence="8">
    <location>
        <begin position="46"/>
        <end position="65"/>
    </location>
</feature>
<dbReference type="Pfam" id="PF02518">
    <property type="entry name" value="HATPase_c"/>
    <property type="match status" value="1"/>
</dbReference>
<dbReference type="InterPro" id="IPR036097">
    <property type="entry name" value="HisK_dim/P_sf"/>
</dbReference>
<gene>
    <name evidence="10" type="ORF">MNBD_BACTEROID06-218</name>
</gene>
<feature type="coiled-coil region" evidence="7">
    <location>
        <begin position="78"/>
        <end position="105"/>
    </location>
</feature>
<dbReference type="SMART" id="SM00387">
    <property type="entry name" value="HATPase_c"/>
    <property type="match status" value="1"/>
</dbReference>